<dbReference type="GeneID" id="38786181"/>
<comment type="caution">
    <text evidence="2">The sequence shown here is derived from an EMBL/GenBank/DDBJ whole genome shotgun (WGS) entry which is preliminary data.</text>
</comment>
<dbReference type="InParanoid" id="A0A401H4C2"/>
<evidence type="ECO:0000256" key="1">
    <source>
        <dbReference type="SAM" id="MobiDB-lite"/>
    </source>
</evidence>
<dbReference type="AlphaFoldDB" id="A0A401H4C2"/>
<accession>A0A401H4C2</accession>
<proteinExistence type="predicted"/>
<organism evidence="2 3">
    <name type="scientific">Sparassis crispa</name>
    <dbReference type="NCBI Taxonomy" id="139825"/>
    <lineage>
        <taxon>Eukaryota</taxon>
        <taxon>Fungi</taxon>
        <taxon>Dikarya</taxon>
        <taxon>Basidiomycota</taxon>
        <taxon>Agaricomycotina</taxon>
        <taxon>Agaricomycetes</taxon>
        <taxon>Polyporales</taxon>
        <taxon>Sparassidaceae</taxon>
        <taxon>Sparassis</taxon>
    </lineage>
</organism>
<evidence type="ECO:0000313" key="3">
    <source>
        <dbReference type="Proteomes" id="UP000287166"/>
    </source>
</evidence>
<feature type="region of interest" description="Disordered" evidence="1">
    <location>
        <begin position="1"/>
        <end position="32"/>
    </location>
</feature>
<reference evidence="2 3" key="1">
    <citation type="journal article" date="2018" name="Sci. Rep.">
        <title>Genome sequence of the cauliflower mushroom Sparassis crispa (Hanabiratake) and its association with beneficial usage.</title>
        <authorList>
            <person name="Kiyama R."/>
            <person name="Furutani Y."/>
            <person name="Kawaguchi K."/>
            <person name="Nakanishi T."/>
        </authorList>
    </citation>
    <scope>NUCLEOTIDE SEQUENCE [LARGE SCALE GENOMIC DNA]</scope>
</reference>
<protein>
    <submittedName>
        <fullName evidence="2">Uncharacterized protein</fullName>
    </submittedName>
</protein>
<name>A0A401H4C2_9APHY</name>
<dbReference type="Proteomes" id="UP000287166">
    <property type="component" value="Unassembled WGS sequence"/>
</dbReference>
<dbReference type="RefSeq" id="XP_027620177.1">
    <property type="nucleotide sequence ID" value="XM_027764376.1"/>
</dbReference>
<evidence type="ECO:0000313" key="2">
    <source>
        <dbReference type="EMBL" id="GBE89264.1"/>
    </source>
</evidence>
<gene>
    <name evidence="2" type="ORF">SCP_1502720</name>
</gene>
<feature type="compositionally biased region" description="Polar residues" evidence="1">
    <location>
        <begin position="1"/>
        <end position="24"/>
    </location>
</feature>
<dbReference type="EMBL" id="BFAD01000015">
    <property type="protein sequence ID" value="GBE89264.1"/>
    <property type="molecule type" value="Genomic_DNA"/>
</dbReference>
<keyword evidence="3" id="KW-1185">Reference proteome</keyword>
<sequence length="117" mass="12924">MTDAQSLSSSMPYRSESTTSSATGRTLMGNLGAKLTLHERADGVKDQRDNERNYHCSNHAVGEDVMLVHALGRDDVRGGECSSFCKSYEVPRVVRCALPDDPVLFQYPRSNVHHLVS</sequence>